<evidence type="ECO:0000256" key="3">
    <source>
        <dbReference type="SAM" id="Coils"/>
    </source>
</evidence>
<dbReference type="PANTHER" id="PTHR30203:SF33">
    <property type="entry name" value="BLR4455 PROTEIN"/>
    <property type="match status" value="1"/>
</dbReference>
<organism evidence="5 6">
    <name type="scientific">Ramlibacter algicola</name>
    <dbReference type="NCBI Taxonomy" id="2795217"/>
    <lineage>
        <taxon>Bacteria</taxon>
        <taxon>Pseudomonadati</taxon>
        <taxon>Pseudomonadota</taxon>
        <taxon>Betaproteobacteria</taxon>
        <taxon>Burkholderiales</taxon>
        <taxon>Comamonadaceae</taxon>
        <taxon>Ramlibacter</taxon>
    </lineage>
</organism>
<evidence type="ECO:0000313" key="6">
    <source>
        <dbReference type="Proteomes" id="UP000617041"/>
    </source>
</evidence>
<feature type="compositionally biased region" description="Low complexity" evidence="4">
    <location>
        <begin position="111"/>
        <end position="130"/>
    </location>
</feature>
<keyword evidence="3" id="KW-0175">Coiled coil</keyword>
<sequence>MKRHCIALAAALALAGCAVGPRYEGAPPIENMPAGFKEAGGDWVAAQPQDVERGPWWDLFQDPQLSQLAARVEVSNQNVAAAVASYQQARALVAQQRAGLFPTLSLGADGSRSGARGASTATTASGATVSVGGGGPRNSVSVDIGGSWEPDVWGRLAAGVSQARAGEQASLADLAAARLSAQGELATNYFNLRALDVQRDLQARTVAGYERTVTVTQNRYNAGIAARTDLLQAQTQLANARADLLDLQRQRASAEHAIAVLVGQPPASFSIPAEPAWKPQVPNVPGVLPSRLLQRRPDIAAAERRVASANEQIGIARSAYFPSLRLTASVGSGGSAVADLFSASSLVWSLGLSAAQTLFNAGLTAAQVEGAQAGYAQSVARYRQAVLAAFQQVEDQLSATRVLADQVALREEASRAADLVEQQVLNRYQAGQVAFTEVINAQNTAANARRALVQLQASRQASAVAMIQALGGGWQGMQAEGAVAQPAAR</sequence>
<comment type="caution">
    <text evidence="5">The sequence shown here is derived from an EMBL/GenBank/DDBJ whole genome shotgun (WGS) entry which is preliminary data.</text>
</comment>
<keyword evidence="2" id="KW-0449">Lipoprotein</keyword>
<evidence type="ECO:0000256" key="1">
    <source>
        <dbReference type="ARBA" id="ARBA00007613"/>
    </source>
</evidence>
<evidence type="ECO:0000256" key="4">
    <source>
        <dbReference type="SAM" id="MobiDB-lite"/>
    </source>
</evidence>
<dbReference type="NCBIfam" id="TIGR01845">
    <property type="entry name" value="outer_NodT"/>
    <property type="match status" value="1"/>
</dbReference>
<keyword evidence="2" id="KW-0732">Signal</keyword>
<reference evidence="5" key="1">
    <citation type="submission" date="2020-12" db="EMBL/GenBank/DDBJ databases">
        <title>Ramlibacter sp. nov., isolated from a freshwater alga, Cryptomonas.</title>
        <authorList>
            <person name="Kim H.M."/>
            <person name="Jeon C.O."/>
        </authorList>
    </citation>
    <scope>NUCLEOTIDE SEQUENCE</scope>
    <source>
        <strain evidence="5">CrO1</strain>
    </source>
</reference>
<dbReference type="Gene3D" id="2.20.200.10">
    <property type="entry name" value="Outer membrane efflux proteins (OEP)"/>
    <property type="match status" value="1"/>
</dbReference>
<keyword evidence="2" id="KW-0564">Palmitate</keyword>
<proteinExistence type="inferred from homology"/>
<feature type="chain" id="PRO_5038166907" evidence="2">
    <location>
        <begin position="21"/>
        <end position="489"/>
    </location>
</feature>
<dbReference type="AlphaFoldDB" id="A0A934USL2"/>
<comment type="subcellular location">
    <subcellularLocation>
        <location evidence="2">Cell membrane</location>
        <topology evidence="2">Lipid-anchor</topology>
    </subcellularLocation>
</comment>
<evidence type="ECO:0000256" key="2">
    <source>
        <dbReference type="RuleBase" id="RU362097"/>
    </source>
</evidence>
<dbReference type="Proteomes" id="UP000617041">
    <property type="component" value="Unassembled WGS sequence"/>
</dbReference>
<keyword evidence="2" id="KW-0472">Membrane</keyword>
<evidence type="ECO:0000313" key="5">
    <source>
        <dbReference type="EMBL" id="MBK0393848.1"/>
    </source>
</evidence>
<accession>A0A934USL2</accession>
<dbReference type="SUPFAM" id="SSF56954">
    <property type="entry name" value="Outer membrane efflux proteins (OEP)"/>
    <property type="match status" value="1"/>
</dbReference>
<dbReference type="Pfam" id="PF02321">
    <property type="entry name" value="OEP"/>
    <property type="match status" value="2"/>
</dbReference>
<feature type="region of interest" description="Disordered" evidence="4">
    <location>
        <begin position="111"/>
        <end position="136"/>
    </location>
</feature>
<dbReference type="GO" id="GO:0005886">
    <property type="term" value="C:plasma membrane"/>
    <property type="evidence" value="ECO:0007669"/>
    <property type="project" value="UniProtKB-SubCell"/>
</dbReference>
<name>A0A934USL2_9BURK</name>
<dbReference type="InterPro" id="IPR010131">
    <property type="entry name" value="MdtP/NodT-like"/>
</dbReference>
<protein>
    <submittedName>
        <fullName evidence="5">Efflux transporter outer membrane subunit</fullName>
    </submittedName>
</protein>
<keyword evidence="6" id="KW-1185">Reference proteome</keyword>
<feature type="signal peptide" evidence="2">
    <location>
        <begin position="1"/>
        <end position="20"/>
    </location>
</feature>
<keyword evidence="2" id="KW-1134">Transmembrane beta strand</keyword>
<keyword evidence="2" id="KW-0812">Transmembrane</keyword>
<dbReference type="EMBL" id="JAEDAO010000001">
    <property type="protein sequence ID" value="MBK0393848.1"/>
    <property type="molecule type" value="Genomic_DNA"/>
</dbReference>
<dbReference type="PROSITE" id="PS51257">
    <property type="entry name" value="PROKAR_LIPOPROTEIN"/>
    <property type="match status" value="1"/>
</dbReference>
<feature type="coiled-coil region" evidence="3">
    <location>
        <begin position="230"/>
        <end position="257"/>
    </location>
</feature>
<dbReference type="Gene3D" id="1.20.1600.10">
    <property type="entry name" value="Outer membrane efflux proteins (OEP)"/>
    <property type="match status" value="1"/>
</dbReference>
<dbReference type="InterPro" id="IPR003423">
    <property type="entry name" value="OMP_efflux"/>
</dbReference>
<dbReference type="GO" id="GO:0015562">
    <property type="term" value="F:efflux transmembrane transporter activity"/>
    <property type="evidence" value="ECO:0007669"/>
    <property type="project" value="InterPro"/>
</dbReference>
<dbReference type="RefSeq" id="WP_200788798.1">
    <property type="nucleotide sequence ID" value="NZ_JAEDAO010000001.1"/>
</dbReference>
<gene>
    <name evidence="5" type="ORF">I8E28_14710</name>
</gene>
<dbReference type="PANTHER" id="PTHR30203">
    <property type="entry name" value="OUTER MEMBRANE CATION EFFLUX PROTEIN"/>
    <property type="match status" value="1"/>
</dbReference>
<comment type="similarity">
    <text evidence="1 2">Belongs to the outer membrane factor (OMF) (TC 1.B.17) family.</text>
</comment>